<organism evidence="1 2">
    <name type="scientific">Providencia phage PSTCR5</name>
    <dbReference type="NCBI Taxonomy" id="2783547"/>
    <lineage>
        <taxon>Viruses</taxon>
        <taxon>Duplodnaviria</taxon>
        <taxon>Heunggongvirae</taxon>
        <taxon>Uroviricota</taxon>
        <taxon>Caudoviricetes</taxon>
        <taxon>Demerecviridae</taxon>
        <taxon>Priunavirus</taxon>
        <taxon>Priunavirus PSTCR5</taxon>
    </lineage>
</organism>
<evidence type="ECO:0000313" key="1">
    <source>
        <dbReference type="EMBL" id="QPB12153.1"/>
    </source>
</evidence>
<dbReference type="GeneID" id="65132500"/>
<dbReference type="EMBL" id="MW057857">
    <property type="protein sequence ID" value="QPB12153.1"/>
    <property type="molecule type" value="Genomic_DNA"/>
</dbReference>
<reference evidence="1 2" key="1">
    <citation type="submission" date="2020-10" db="EMBL/GenBank/DDBJ databases">
        <title>Novel bacteriophages targeting Providencia spp. as potential agents for phage therapy.</title>
        <authorList>
            <person name="Rakov C."/>
            <person name="Alkalay-Oren S."/>
            <person name="Coppenhagen-Glazer S."/>
            <person name="Hazan R."/>
        </authorList>
    </citation>
    <scope>NUCLEOTIDE SEQUENCE [LARGE SCALE GENOMIC DNA]</scope>
</reference>
<evidence type="ECO:0000313" key="2">
    <source>
        <dbReference type="Proteomes" id="UP000663042"/>
    </source>
</evidence>
<protein>
    <submittedName>
        <fullName evidence="1">Uncharacterized protein</fullName>
    </submittedName>
</protein>
<dbReference type="Proteomes" id="UP000663042">
    <property type="component" value="Segment"/>
</dbReference>
<accession>A0A873WHU6</accession>
<dbReference type="RefSeq" id="YP_010113940.1">
    <property type="nucleotide sequence ID" value="NC_055910.1"/>
</dbReference>
<dbReference type="KEGG" id="vg:65132500"/>
<keyword evidence="2" id="KW-1185">Reference proteome</keyword>
<sequence length="66" mass="7331">MKTVNIHVTFGYGLGAAHVVETGLSVEEWNSLTYDQQAAIRTEAEQEQLNENVDSTILDSDGYEIE</sequence>
<name>A0A873WHU6_9CAUD</name>
<proteinExistence type="predicted"/>